<sequence length="117" mass="12993">MKRVTAFLACVPTHETKLYTGSICAPSSLHMHTSSFFFFVSSSSQNSCHPSKSKMGEKAQVVAVDIPHPLCGCNPSFSPSIQPRFRLRCSDAREGCLVVDLPRLHLPRFRVNKPFQA</sequence>
<reference evidence="1 2" key="1">
    <citation type="submission" date="2016-07" db="EMBL/GenBank/DDBJ databases">
        <title>Multiple horizontal gene transfer events from other fungi enriched the ability of initially mycotrophic Trichoderma (Ascomycota) to feed on dead plant biomass.</title>
        <authorList>
            <consortium name="DOE Joint Genome Institute"/>
            <person name="Aerts A."/>
            <person name="Atanasova L."/>
            <person name="Chenthamara K."/>
            <person name="Zhang J."/>
            <person name="Grujic M."/>
            <person name="Henrissat B."/>
            <person name="Kuo A."/>
            <person name="Salamov A."/>
            <person name="Lipzen A."/>
            <person name="Labutti K."/>
            <person name="Barry K."/>
            <person name="Miao Y."/>
            <person name="Rahimi M.J."/>
            <person name="Shen Q."/>
            <person name="Grigoriev I.V."/>
            <person name="Kubicek C.P."/>
            <person name="Druzhinina I.S."/>
        </authorList>
    </citation>
    <scope>NUCLEOTIDE SEQUENCE [LARGE SCALE GENOMIC DNA]</scope>
    <source>
        <strain evidence="1 2">ATCC 18648</strain>
    </source>
</reference>
<dbReference type="AlphaFoldDB" id="A0A2T4BTY2"/>
<gene>
    <name evidence="1" type="ORF">M440DRAFT_1082956</name>
</gene>
<organism evidence="1 2">
    <name type="scientific">Trichoderma longibrachiatum ATCC 18648</name>
    <dbReference type="NCBI Taxonomy" id="983965"/>
    <lineage>
        <taxon>Eukaryota</taxon>
        <taxon>Fungi</taxon>
        <taxon>Dikarya</taxon>
        <taxon>Ascomycota</taxon>
        <taxon>Pezizomycotina</taxon>
        <taxon>Sordariomycetes</taxon>
        <taxon>Hypocreomycetidae</taxon>
        <taxon>Hypocreales</taxon>
        <taxon>Hypocreaceae</taxon>
        <taxon>Trichoderma</taxon>
    </lineage>
</organism>
<proteinExistence type="predicted"/>
<accession>A0A2T4BTY2</accession>
<dbReference type="EMBL" id="KZ679140">
    <property type="protein sequence ID" value="PTB72767.1"/>
    <property type="molecule type" value="Genomic_DNA"/>
</dbReference>
<evidence type="ECO:0000313" key="1">
    <source>
        <dbReference type="EMBL" id="PTB72767.1"/>
    </source>
</evidence>
<name>A0A2T4BTY2_TRILO</name>
<keyword evidence="2" id="KW-1185">Reference proteome</keyword>
<dbReference type="Proteomes" id="UP000240760">
    <property type="component" value="Unassembled WGS sequence"/>
</dbReference>
<evidence type="ECO:0000313" key="2">
    <source>
        <dbReference type="Proteomes" id="UP000240760"/>
    </source>
</evidence>
<protein>
    <submittedName>
        <fullName evidence="1">Uncharacterized protein</fullName>
    </submittedName>
</protein>